<dbReference type="Pfam" id="PF01551">
    <property type="entry name" value="Peptidase_M23"/>
    <property type="match status" value="1"/>
</dbReference>
<dbReference type="GO" id="GO:0004222">
    <property type="term" value="F:metalloendopeptidase activity"/>
    <property type="evidence" value="ECO:0007669"/>
    <property type="project" value="TreeGrafter"/>
</dbReference>
<feature type="chain" id="PRO_5038531574" evidence="4">
    <location>
        <begin position="21"/>
        <end position="472"/>
    </location>
</feature>
<accession>A0A511UTG3</accession>
<evidence type="ECO:0000256" key="2">
    <source>
        <dbReference type="SAM" id="Coils"/>
    </source>
</evidence>
<evidence type="ECO:0000256" key="1">
    <source>
        <dbReference type="ARBA" id="ARBA00022729"/>
    </source>
</evidence>
<dbReference type="InterPro" id="IPR011055">
    <property type="entry name" value="Dup_hybrid_motif"/>
</dbReference>
<feature type="region of interest" description="Disordered" evidence="3">
    <location>
        <begin position="299"/>
        <end position="340"/>
    </location>
</feature>
<dbReference type="InterPro" id="IPR050570">
    <property type="entry name" value="Cell_wall_metabolism_enzyme"/>
</dbReference>
<proteinExistence type="predicted"/>
<keyword evidence="8" id="KW-1185">Reference proteome</keyword>
<dbReference type="AlphaFoldDB" id="A0A511UTG3"/>
<dbReference type="RefSeq" id="WP_246118005.1">
    <property type="nucleotide sequence ID" value="NZ_BJXW01000002.1"/>
</dbReference>
<feature type="domain" description="M23ase beta-sheet core" evidence="5">
    <location>
        <begin position="361"/>
        <end position="465"/>
    </location>
</feature>
<reference evidence="7 8" key="1">
    <citation type="submission" date="2019-07" db="EMBL/GenBank/DDBJ databases">
        <title>Whole genome shotgun sequence of Cerasibacillus quisquiliarum NBRC 102429.</title>
        <authorList>
            <person name="Hosoyama A."/>
            <person name="Uohara A."/>
            <person name="Ohji S."/>
            <person name="Ichikawa N."/>
        </authorList>
    </citation>
    <scope>NUCLEOTIDE SEQUENCE [LARGE SCALE GENOMIC DNA]</scope>
    <source>
        <strain evidence="7 8">NBRC 102429</strain>
    </source>
</reference>
<protein>
    <submittedName>
        <fullName evidence="7">Peptidase M24</fullName>
    </submittedName>
</protein>
<dbReference type="Gene3D" id="2.70.70.10">
    <property type="entry name" value="Glucose Permease (Domain IIA)"/>
    <property type="match status" value="1"/>
</dbReference>
<dbReference type="InterPro" id="IPR057309">
    <property type="entry name" value="PcsB_CC"/>
</dbReference>
<dbReference type="CDD" id="cd12797">
    <property type="entry name" value="M23_peptidase"/>
    <property type="match status" value="1"/>
</dbReference>
<evidence type="ECO:0000313" key="8">
    <source>
        <dbReference type="Proteomes" id="UP000321491"/>
    </source>
</evidence>
<evidence type="ECO:0000256" key="3">
    <source>
        <dbReference type="SAM" id="MobiDB-lite"/>
    </source>
</evidence>
<keyword evidence="2" id="KW-0175">Coiled coil</keyword>
<dbReference type="SUPFAM" id="SSF51261">
    <property type="entry name" value="Duplicated hybrid motif"/>
    <property type="match status" value="1"/>
</dbReference>
<dbReference type="Proteomes" id="UP000321491">
    <property type="component" value="Unassembled WGS sequence"/>
</dbReference>
<dbReference type="InterPro" id="IPR016047">
    <property type="entry name" value="M23ase_b-sheet_dom"/>
</dbReference>
<gene>
    <name evidence="7" type="ORF">CQU01_01370</name>
</gene>
<dbReference type="PANTHER" id="PTHR21666:SF270">
    <property type="entry name" value="MUREIN HYDROLASE ACTIVATOR ENVC"/>
    <property type="match status" value="1"/>
</dbReference>
<comment type="caution">
    <text evidence="7">The sequence shown here is derived from an EMBL/GenBank/DDBJ whole genome shotgun (WGS) entry which is preliminary data.</text>
</comment>
<evidence type="ECO:0000259" key="5">
    <source>
        <dbReference type="Pfam" id="PF01551"/>
    </source>
</evidence>
<evidence type="ECO:0000256" key="4">
    <source>
        <dbReference type="SAM" id="SignalP"/>
    </source>
</evidence>
<keyword evidence="1 4" id="KW-0732">Signal</keyword>
<feature type="coiled-coil region" evidence="2">
    <location>
        <begin position="29"/>
        <end position="140"/>
    </location>
</feature>
<feature type="domain" description="Peptidoglycan hydrolase PcsB coiled-coil" evidence="6">
    <location>
        <begin position="128"/>
        <end position="201"/>
    </location>
</feature>
<evidence type="ECO:0000259" key="6">
    <source>
        <dbReference type="Pfam" id="PF24568"/>
    </source>
</evidence>
<name>A0A511UTG3_9BACI</name>
<dbReference type="EMBL" id="BJXW01000002">
    <property type="protein sequence ID" value="GEN29899.1"/>
    <property type="molecule type" value="Genomic_DNA"/>
</dbReference>
<dbReference type="Gene3D" id="6.10.250.3150">
    <property type="match status" value="1"/>
</dbReference>
<dbReference type="Pfam" id="PF24568">
    <property type="entry name" value="CC_PcsB"/>
    <property type="match status" value="1"/>
</dbReference>
<evidence type="ECO:0000313" key="7">
    <source>
        <dbReference type="EMBL" id="GEN29899.1"/>
    </source>
</evidence>
<sequence length="472" mass="53150">MRKKLSLMLVVFLFMSTSLSTNVLHAESINDVKGKLNDLDRKEAELEKKNNSLNSDKTNTEKKIGENLNKQSTNKSEMEVIDDKLAQTKTSIEKKENEIKQTTEKINTLTEESKGLKKQMRTLNKEILQLQKSIREREALLKSRLRSIQESGGKMSYLEVLLGAKSFGDFISRTSAVNTIMDSDKEIMEELDADKRTMEAKKIEVEEKKDQVEANKREVELRKVKLDKQKQQLNRLKNKLDQQLAKKEKLQRQLEKEHGELEEYKVSLEEEQAIVRKQKAAAQKAKAFAEQELARIQREQEEAQKRKQQLKQKASTPSSPGTKSEPIRQAPPIATGGFIHPVNGPITSGFGPRSCNGCSTYHRGIDYGVAEGTPVKASAPGVVTMISKEYDGQMNGYGNVLLITHHIKGKTYTTLYAHLSSIDVKANQKVSQGQVIGKSGNTGNSTGPHLHFEIHKGFWSKENATDPMNYLP</sequence>
<organism evidence="7 8">
    <name type="scientific">Cerasibacillus quisquiliarum</name>
    <dbReference type="NCBI Taxonomy" id="227865"/>
    <lineage>
        <taxon>Bacteria</taxon>
        <taxon>Bacillati</taxon>
        <taxon>Bacillota</taxon>
        <taxon>Bacilli</taxon>
        <taxon>Bacillales</taxon>
        <taxon>Bacillaceae</taxon>
        <taxon>Cerasibacillus</taxon>
    </lineage>
</organism>
<dbReference type="PANTHER" id="PTHR21666">
    <property type="entry name" value="PEPTIDASE-RELATED"/>
    <property type="match status" value="1"/>
</dbReference>
<feature type="signal peptide" evidence="4">
    <location>
        <begin position="1"/>
        <end position="20"/>
    </location>
</feature>